<feature type="domain" description="Mut7-C RNAse" evidence="1">
    <location>
        <begin position="96"/>
        <end position="239"/>
    </location>
</feature>
<evidence type="ECO:0000259" key="1">
    <source>
        <dbReference type="Pfam" id="PF01927"/>
    </source>
</evidence>
<organism evidence="3 4">
    <name type="scientific">Halopseudomonas xinjiangensis</name>
    <dbReference type="NCBI Taxonomy" id="487184"/>
    <lineage>
        <taxon>Bacteria</taxon>
        <taxon>Pseudomonadati</taxon>
        <taxon>Pseudomonadota</taxon>
        <taxon>Gammaproteobacteria</taxon>
        <taxon>Pseudomonadales</taxon>
        <taxon>Pseudomonadaceae</taxon>
        <taxon>Halopseudomonas</taxon>
    </lineage>
</organism>
<dbReference type="EMBL" id="LT629736">
    <property type="protein sequence ID" value="SDS55900.1"/>
    <property type="molecule type" value="Genomic_DNA"/>
</dbReference>
<dbReference type="Pfam" id="PF14451">
    <property type="entry name" value="Ub-Mut7C"/>
    <property type="match status" value="1"/>
</dbReference>
<dbReference type="SUPFAM" id="SSF54285">
    <property type="entry name" value="MoaD/ThiS"/>
    <property type="match status" value="1"/>
</dbReference>
<dbReference type="Proteomes" id="UP000243207">
    <property type="component" value="Chromosome I"/>
</dbReference>
<evidence type="ECO:0008006" key="5">
    <source>
        <dbReference type="Google" id="ProtNLM"/>
    </source>
</evidence>
<evidence type="ECO:0000313" key="4">
    <source>
        <dbReference type="Proteomes" id="UP000243207"/>
    </source>
</evidence>
<keyword evidence="4" id="KW-1185">Reference proteome</keyword>
<dbReference type="PANTHER" id="PTHR39081:SF1">
    <property type="entry name" value="MUT7-C RNASE DOMAIN-CONTAINING PROTEIN"/>
    <property type="match status" value="1"/>
</dbReference>
<accession>A0A1H1T6R3</accession>
<name>A0A1H1T6R3_9GAMM</name>
<dbReference type="RefSeq" id="WP_093393290.1">
    <property type="nucleotide sequence ID" value="NZ_LT629736.1"/>
</dbReference>
<dbReference type="PANTHER" id="PTHR39081">
    <property type="entry name" value="MUT7-C DOMAIN-CONTAINING PROTEIN"/>
    <property type="match status" value="1"/>
</dbReference>
<evidence type="ECO:0000259" key="2">
    <source>
        <dbReference type="Pfam" id="PF14451"/>
    </source>
</evidence>
<evidence type="ECO:0000313" key="3">
    <source>
        <dbReference type="EMBL" id="SDS55900.1"/>
    </source>
</evidence>
<dbReference type="InterPro" id="IPR002782">
    <property type="entry name" value="Mut7-C_RNAse_dom"/>
</dbReference>
<gene>
    <name evidence="3" type="ORF">SAMN05216421_1745</name>
</gene>
<protein>
    <recommendedName>
        <fullName evidence="5">Twitching motility protein PilT</fullName>
    </recommendedName>
</protein>
<proteinExistence type="predicted"/>
<dbReference type="InterPro" id="IPR016155">
    <property type="entry name" value="Mopterin_synth/thiamin_S_b"/>
</dbReference>
<dbReference type="Pfam" id="PF01927">
    <property type="entry name" value="Mut7-C"/>
    <property type="match status" value="1"/>
</dbReference>
<feature type="domain" description="Ubiquitin Mut7-C" evidence="2">
    <location>
        <begin position="1"/>
        <end position="80"/>
    </location>
</feature>
<dbReference type="AlphaFoldDB" id="A0A1H1T6R3"/>
<reference evidence="4" key="1">
    <citation type="submission" date="2016-10" db="EMBL/GenBank/DDBJ databases">
        <authorList>
            <person name="Varghese N."/>
            <person name="Submissions S."/>
        </authorList>
    </citation>
    <scope>NUCLEOTIDE SEQUENCE [LARGE SCALE GENOMIC DNA]</scope>
    <source>
        <strain evidence="4">NRRL B-51270</strain>
    </source>
</reference>
<dbReference type="OrthoDB" id="9797655at2"/>
<sequence length="251" mass="28463">MTTATFRFYAGLNAFLPPERRGQTFCSRGAEHASVKHMIEALGVPHTEVALVLRNGEAAGLAESVGDGDRLAVYPKFETLEIGALSRVAVLQEGAPRFVADSHLGALARLLRMAGFNTLYDNCYEDAALAELANREGRVLLTRDRELLKHRVIKLGCFVHAVKPQEQLRELYDRLDLQRNMRPFSLCLSCNEPLRDIEKGKVLHQLPEGVRERHERFLTCDGCHRVFWEGTHWERMRRMLEGLAVRSRIDG</sequence>
<dbReference type="InterPro" id="IPR027798">
    <property type="entry name" value="Ub_Mut7C"/>
</dbReference>